<dbReference type="PANTHER" id="PTHR34145">
    <property type="entry name" value="OS02G0105600 PROTEIN"/>
    <property type="match status" value="1"/>
</dbReference>
<accession>A0A0E0L881</accession>
<dbReference type="EMBL" id="AP011466">
    <property type="protein sequence ID" value="BAX24963.1"/>
    <property type="molecule type" value="Genomic_DNA"/>
</dbReference>
<dbReference type="AlphaFoldDB" id="A0A0E0L881"/>
<dbReference type="OMA" id="EICFCAS"/>
<dbReference type="Gramene" id="OPUNC06G03930.1">
    <property type="protein sequence ID" value="OPUNC06G03930.1"/>
    <property type="gene ID" value="OPUNC06G03930"/>
</dbReference>
<organism evidence="4">
    <name type="scientific">Oryza punctata</name>
    <name type="common">Red rice</name>
    <dbReference type="NCBI Taxonomy" id="4537"/>
    <lineage>
        <taxon>Eukaryota</taxon>
        <taxon>Viridiplantae</taxon>
        <taxon>Streptophyta</taxon>
        <taxon>Embryophyta</taxon>
        <taxon>Tracheophyta</taxon>
        <taxon>Spermatophyta</taxon>
        <taxon>Magnoliopsida</taxon>
        <taxon>Liliopsida</taxon>
        <taxon>Poales</taxon>
        <taxon>Poaceae</taxon>
        <taxon>BOP clade</taxon>
        <taxon>Oryzoideae</taxon>
        <taxon>Oryzeae</taxon>
        <taxon>Oryzinae</taxon>
        <taxon>Oryza</taxon>
    </lineage>
</organism>
<dbReference type="InterPro" id="IPR036047">
    <property type="entry name" value="F-box-like_dom_sf"/>
</dbReference>
<dbReference type="Pfam" id="PF00646">
    <property type="entry name" value="F-box"/>
    <property type="match status" value="1"/>
</dbReference>
<dbReference type="Pfam" id="PF23622">
    <property type="entry name" value="LRR_At1g61320_AtMIF1"/>
    <property type="match status" value="1"/>
</dbReference>
<dbReference type="Gene3D" id="3.80.10.10">
    <property type="entry name" value="Ribonuclease Inhibitor"/>
    <property type="match status" value="1"/>
</dbReference>
<evidence type="ECO:0000259" key="2">
    <source>
        <dbReference type="Pfam" id="PF23622"/>
    </source>
</evidence>
<dbReference type="InterPro" id="IPR032675">
    <property type="entry name" value="LRR_dom_sf"/>
</dbReference>
<feature type="domain" description="At1g61320/AtMIF1 LRR" evidence="2">
    <location>
        <begin position="153"/>
        <end position="535"/>
    </location>
</feature>
<dbReference type="eggNOG" id="ENOG502RYMX">
    <property type="taxonomic scope" value="Eukaryota"/>
</dbReference>
<evidence type="ECO:0000259" key="1">
    <source>
        <dbReference type="Pfam" id="PF00646"/>
    </source>
</evidence>
<reference evidence="3" key="1">
    <citation type="submission" date="2009-05" db="EMBL/GenBank/DDBJ databases">
        <title>Oryza sativa Japonica Group genomic DNA, chromosome 6, BAC clone:KMK0024M20, cultivar:Khau Mac Kho.</title>
        <authorList>
            <person name="Matsumoto T."/>
            <person name="Wu J."/>
            <person name="Kanamori H."/>
        </authorList>
    </citation>
    <scope>NUCLEOTIDE SEQUENCE</scope>
    <source>
        <strain evidence="3">IRGC 105690</strain>
    </source>
</reference>
<dbReference type="HOGENOM" id="CLU_010721_3_2_1"/>
<feature type="domain" description="F-box" evidence="1">
    <location>
        <begin position="83"/>
        <end position="123"/>
    </location>
</feature>
<name>A0A0E0L881_ORYPU</name>
<keyword evidence="5" id="KW-1185">Reference proteome</keyword>
<dbReference type="Proteomes" id="UP000026962">
    <property type="component" value="Chromosome 6"/>
</dbReference>
<sequence length="540" mass="62540">MLPLILRLKMMPWQLDHNPTVRPSALLDSSVFPLIVPIPWITEESNLVAFSIEMGNNLIHQRKLQDRGHGKQIDENARPGVRLEDLPWDIVVYKILSKLPLKEAAKTSVLSTKWRCIWLTCPRLCFDGLAMFKCERGELFLHARQFIAQVNAVLQKYHGEVVEEFHIRFDFHSIPAHYLDNWVVFSLSSKTKNLALDLQTNYIQRYPARYKFPFELLDSGSLSGLQHLQLSFVSINPPSKFRGFPNLRKLDLQLLYASSKDFETMLSNCKILEWLSMDRCRLNDELRVGSPLPRLVYLQVVYCQVTKIQFHAVELDNFVYKGDFVPIALKHSLKLENANIRLNSLNDRHAISDLVKGFPNLRNLNFHLSWNDVETELLSDTPWKFSHLRYLRLKNFADSGIVETKFLVSFLRVAPFIEKLEIHFSMNLLILDESHEDHPIKQQLGRCEYNNLKNMRIIGYKGSRDQVEFLLHVVENAPALEVLTLEAAGIEYQEVSFVLSEAWFARITQSADRSALIAQQYLKEKLSSKTQLCIKTTSSR</sequence>
<reference evidence="4" key="3">
    <citation type="submission" date="2018-05" db="EMBL/GenBank/DDBJ databases">
        <title>OpunRS2 (Oryza punctata Reference Sequence Version 2).</title>
        <authorList>
            <person name="Zhang J."/>
            <person name="Kudrna D."/>
            <person name="Lee S."/>
            <person name="Talag J."/>
            <person name="Welchert J."/>
            <person name="Wing R.A."/>
        </authorList>
    </citation>
    <scope>NUCLEOTIDE SEQUENCE [LARGE SCALE GENOMIC DNA]</scope>
</reference>
<protein>
    <submittedName>
        <fullName evidence="3">Putative F-box domain containing protein</fullName>
    </submittedName>
</protein>
<dbReference type="SUPFAM" id="SSF81383">
    <property type="entry name" value="F-box domain"/>
    <property type="match status" value="1"/>
</dbReference>
<dbReference type="STRING" id="4537.A0A0E0L881"/>
<dbReference type="PANTHER" id="PTHR34145:SF57">
    <property type="entry name" value="F-BOX DOMAIN-CONTAINING PROTEIN"/>
    <property type="match status" value="1"/>
</dbReference>
<evidence type="ECO:0000313" key="4">
    <source>
        <dbReference type="EnsemblPlants" id="OPUNC06G03930.1"/>
    </source>
</evidence>
<gene>
    <name evidence="3" type="primary">OP_Ba0089L24.63</name>
</gene>
<dbReference type="SUPFAM" id="SSF52047">
    <property type="entry name" value="RNI-like"/>
    <property type="match status" value="1"/>
</dbReference>
<proteinExistence type="predicted"/>
<dbReference type="InterPro" id="IPR055357">
    <property type="entry name" value="LRR_At1g61320_AtMIF1"/>
</dbReference>
<reference evidence="4" key="2">
    <citation type="submission" date="2015-04" db="UniProtKB">
        <authorList>
            <consortium name="EnsemblPlants"/>
        </authorList>
    </citation>
    <scope>IDENTIFICATION</scope>
</reference>
<dbReference type="InterPro" id="IPR053772">
    <property type="entry name" value="At1g61320/At1g61330-like"/>
</dbReference>
<dbReference type="EnsemblPlants" id="OPUNC06G03930.1">
    <property type="protein sequence ID" value="OPUNC06G03930.1"/>
    <property type="gene ID" value="OPUNC06G03930"/>
</dbReference>
<evidence type="ECO:0000313" key="3">
    <source>
        <dbReference type="EMBL" id="BAX24963.1"/>
    </source>
</evidence>
<evidence type="ECO:0000313" key="5">
    <source>
        <dbReference type="Proteomes" id="UP000026962"/>
    </source>
</evidence>
<dbReference type="InterPro" id="IPR001810">
    <property type="entry name" value="F-box_dom"/>
</dbReference>